<dbReference type="InterPro" id="IPR036047">
    <property type="entry name" value="F-box-like_dom_sf"/>
</dbReference>
<protein>
    <recommendedName>
        <fullName evidence="1">F-box domain-containing protein</fullName>
    </recommendedName>
</protein>
<sequence length="281" mass="31525">MALSRLATIPLELQEMASSELDPFDLLSLSHVSAYWRAFVLNDKRWAEWFSIITNTSDETLEEVLTRLNVLDMFPKRTLVYRCLLESCTVCGAYAQQLFIPHMKRVCDKCLPGDEFSIMPLSAALAKYDLRERELYGLLTLESVDPKRNSKRPMKLVSEAQAKKRSAVRKYGTEALLTAHLECKKTAARSTYTARSEDYRNAVSTRTALQEKGNLEAAEAVVLGHTGRKIPKAFPAYPPILLQSTRTVDRGAACFASLPLLVVGNTIVVDPCEDDDDEDEE</sequence>
<dbReference type="Proteomes" id="UP001215280">
    <property type="component" value="Unassembled WGS sequence"/>
</dbReference>
<dbReference type="InterPro" id="IPR001810">
    <property type="entry name" value="F-box_dom"/>
</dbReference>
<gene>
    <name evidence="2" type="ORF">DFH07DRAFT_368297</name>
</gene>
<organism evidence="2 3">
    <name type="scientific">Mycena maculata</name>
    <dbReference type="NCBI Taxonomy" id="230809"/>
    <lineage>
        <taxon>Eukaryota</taxon>
        <taxon>Fungi</taxon>
        <taxon>Dikarya</taxon>
        <taxon>Basidiomycota</taxon>
        <taxon>Agaricomycotina</taxon>
        <taxon>Agaricomycetes</taxon>
        <taxon>Agaricomycetidae</taxon>
        <taxon>Agaricales</taxon>
        <taxon>Marasmiineae</taxon>
        <taxon>Mycenaceae</taxon>
        <taxon>Mycena</taxon>
    </lineage>
</organism>
<reference evidence="2" key="1">
    <citation type="submission" date="2023-03" db="EMBL/GenBank/DDBJ databases">
        <title>Massive genome expansion in bonnet fungi (Mycena s.s.) driven by repeated elements and novel gene families across ecological guilds.</title>
        <authorList>
            <consortium name="Lawrence Berkeley National Laboratory"/>
            <person name="Harder C.B."/>
            <person name="Miyauchi S."/>
            <person name="Viragh M."/>
            <person name="Kuo A."/>
            <person name="Thoen E."/>
            <person name="Andreopoulos B."/>
            <person name="Lu D."/>
            <person name="Skrede I."/>
            <person name="Drula E."/>
            <person name="Henrissat B."/>
            <person name="Morin E."/>
            <person name="Kohler A."/>
            <person name="Barry K."/>
            <person name="LaButti K."/>
            <person name="Morin E."/>
            <person name="Salamov A."/>
            <person name="Lipzen A."/>
            <person name="Mereny Z."/>
            <person name="Hegedus B."/>
            <person name="Baldrian P."/>
            <person name="Stursova M."/>
            <person name="Weitz H."/>
            <person name="Taylor A."/>
            <person name="Grigoriev I.V."/>
            <person name="Nagy L.G."/>
            <person name="Martin F."/>
            <person name="Kauserud H."/>
        </authorList>
    </citation>
    <scope>NUCLEOTIDE SEQUENCE</scope>
    <source>
        <strain evidence="2">CBHHK188m</strain>
    </source>
</reference>
<name>A0AAD7MFH4_9AGAR</name>
<evidence type="ECO:0000259" key="1">
    <source>
        <dbReference type="PROSITE" id="PS50181"/>
    </source>
</evidence>
<comment type="caution">
    <text evidence="2">The sequence shown here is derived from an EMBL/GenBank/DDBJ whole genome shotgun (WGS) entry which is preliminary data.</text>
</comment>
<dbReference type="SUPFAM" id="SSF81383">
    <property type="entry name" value="F-box domain"/>
    <property type="match status" value="1"/>
</dbReference>
<dbReference type="EMBL" id="JARJLG010000351">
    <property type="protein sequence ID" value="KAJ7715296.1"/>
    <property type="molecule type" value="Genomic_DNA"/>
</dbReference>
<evidence type="ECO:0000313" key="3">
    <source>
        <dbReference type="Proteomes" id="UP001215280"/>
    </source>
</evidence>
<evidence type="ECO:0000313" key="2">
    <source>
        <dbReference type="EMBL" id="KAJ7715296.1"/>
    </source>
</evidence>
<dbReference type="AlphaFoldDB" id="A0AAD7MFH4"/>
<dbReference type="Pfam" id="PF00646">
    <property type="entry name" value="F-box"/>
    <property type="match status" value="1"/>
</dbReference>
<accession>A0AAD7MFH4</accession>
<feature type="domain" description="F-box" evidence="1">
    <location>
        <begin position="3"/>
        <end position="49"/>
    </location>
</feature>
<keyword evidence="3" id="KW-1185">Reference proteome</keyword>
<proteinExistence type="predicted"/>
<dbReference type="PROSITE" id="PS50181">
    <property type="entry name" value="FBOX"/>
    <property type="match status" value="1"/>
</dbReference>